<proteinExistence type="predicted"/>
<protein>
    <submittedName>
        <fullName evidence="2">Uncharacterized protein</fullName>
    </submittedName>
</protein>
<organism evidence="2 3">
    <name type="scientific">Dictyostelium firmibasis</name>
    <dbReference type="NCBI Taxonomy" id="79012"/>
    <lineage>
        <taxon>Eukaryota</taxon>
        <taxon>Amoebozoa</taxon>
        <taxon>Evosea</taxon>
        <taxon>Eumycetozoa</taxon>
        <taxon>Dictyostelia</taxon>
        <taxon>Dictyosteliales</taxon>
        <taxon>Dictyosteliaceae</taxon>
        <taxon>Dictyostelium</taxon>
    </lineage>
</organism>
<comment type="caution">
    <text evidence="2">The sequence shown here is derived from an EMBL/GenBank/DDBJ whole genome shotgun (WGS) entry which is preliminary data.</text>
</comment>
<dbReference type="Proteomes" id="UP001344447">
    <property type="component" value="Unassembled WGS sequence"/>
</dbReference>
<feature type="region of interest" description="Disordered" evidence="1">
    <location>
        <begin position="193"/>
        <end position="216"/>
    </location>
</feature>
<sequence>MSQLRVDITFPASFSAIAMRPAEEGSSEASYNCEAQGLGSFEGLDYTIPAHTKGTIKAEIQVMAMSSADVDHLNQMVSEMLSATKREEIKEQTKTSASADLSLWSFFTGGDSASASYEDTRNSMKSSGLSDQQITTIVNEMFKIAENMSHVAIDLECDNSQFDYEVSGSVFLYTLAGSIQTDKGTKQYRMLANQGSAGSPDRNRAPPVKGKIIPLK</sequence>
<name>A0AAN7TVK3_9MYCE</name>
<keyword evidence="3" id="KW-1185">Reference proteome</keyword>
<accession>A0AAN7TVK3</accession>
<evidence type="ECO:0000256" key="1">
    <source>
        <dbReference type="SAM" id="MobiDB-lite"/>
    </source>
</evidence>
<dbReference type="AlphaFoldDB" id="A0AAN7TVK3"/>
<gene>
    <name evidence="2" type="ORF">RB653_007404</name>
</gene>
<reference evidence="2 3" key="1">
    <citation type="submission" date="2023-11" db="EMBL/GenBank/DDBJ databases">
        <title>Dfirmibasis_genome.</title>
        <authorList>
            <person name="Edelbroek B."/>
            <person name="Kjellin J."/>
            <person name="Jerlstrom-Hultqvist J."/>
            <person name="Soderbom F."/>
        </authorList>
    </citation>
    <scope>NUCLEOTIDE SEQUENCE [LARGE SCALE GENOMIC DNA]</scope>
    <source>
        <strain evidence="2 3">TNS-C-14</strain>
    </source>
</reference>
<evidence type="ECO:0000313" key="3">
    <source>
        <dbReference type="Proteomes" id="UP001344447"/>
    </source>
</evidence>
<dbReference type="EMBL" id="JAVFKY010000005">
    <property type="protein sequence ID" value="KAK5576263.1"/>
    <property type="molecule type" value="Genomic_DNA"/>
</dbReference>
<evidence type="ECO:0000313" key="2">
    <source>
        <dbReference type="EMBL" id="KAK5576263.1"/>
    </source>
</evidence>